<evidence type="ECO:0000313" key="3">
    <source>
        <dbReference type="Proteomes" id="UP000221165"/>
    </source>
</evidence>
<name>A0A2C6KBV0_9APIC</name>
<feature type="region of interest" description="Disordered" evidence="1">
    <location>
        <begin position="1"/>
        <end position="55"/>
    </location>
</feature>
<comment type="caution">
    <text evidence="2">The sequence shown here is derived from an EMBL/GenBank/DDBJ whole genome shotgun (WGS) entry which is preliminary data.</text>
</comment>
<feature type="compositionally biased region" description="Acidic residues" evidence="1">
    <location>
        <begin position="402"/>
        <end position="422"/>
    </location>
</feature>
<dbReference type="OrthoDB" id="331412at2759"/>
<evidence type="ECO:0000256" key="1">
    <source>
        <dbReference type="SAM" id="MobiDB-lite"/>
    </source>
</evidence>
<sequence length="459" mass="50539">MRTEKSDASGKEEGSRSPAGTILDSACFPLLSPPSSASAGRRPRRLGITPGEGAPCVQTRVSAPAEKRHAAESVLQCDSRRAASVACGRVCRRIDSRTPVRASGDVCGAPLYIRLKRKREEDVPLFLCLIQPGARPSKKHHREDFSSDTKGDGIFVFRHVEEPAILPPEYSENERCRSVTGTLGKELEQSGRATGGDTAVEHVEPSTCRLTTNQSDLVKRRGREDDRFEEVSEALKQMRKYRILKTAGGNQKRAQQNSGGDREIGDPEVIVNPPDYQYLRLQDGRKIRVLDVLAEHKTREVSDDPECNTEWYKLANLDDAAQAFEDVGHSGTGGSWGHTSHAGQLMTLLANSMKLSDGPGPETVGLIEVENVDVATGQVLRGQADGALESMEVFLEEYGDIDDIDSDDADGAEVDYPEDSEDEARGRRWTDRLKTFLFSGSESEGDDELDKMDWKMFAR</sequence>
<accession>A0A2C6KBV0</accession>
<gene>
    <name evidence="2" type="ORF">CSUI_011281</name>
</gene>
<protein>
    <submittedName>
        <fullName evidence="2">Uncharacterized protein</fullName>
    </submittedName>
</protein>
<feature type="compositionally biased region" description="Basic and acidic residues" evidence="1">
    <location>
        <begin position="1"/>
        <end position="15"/>
    </location>
</feature>
<evidence type="ECO:0000313" key="2">
    <source>
        <dbReference type="EMBL" id="PHJ14909.1"/>
    </source>
</evidence>
<feature type="region of interest" description="Disordered" evidence="1">
    <location>
        <begin position="247"/>
        <end position="269"/>
    </location>
</feature>
<feature type="compositionally biased region" description="Polar residues" evidence="1">
    <location>
        <begin position="248"/>
        <end position="259"/>
    </location>
</feature>
<keyword evidence="3" id="KW-1185">Reference proteome</keyword>
<dbReference type="Proteomes" id="UP000221165">
    <property type="component" value="Unassembled WGS sequence"/>
</dbReference>
<dbReference type="RefSeq" id="XP_067916643.1">
    <property type="nucleotide sequence ID" value="XM_068071381.1"/>
</dbReference>
<reference evidence="2 3" key="1">
    <citation type="journal article" date="2017" name="Int. J. Parasitol.">
        <title>The genome of the protozoan parasite Cystoisospora suis and a reverse vaccinology approach to identify vaccine candidates.</title>
        <authorList>
            <person name="Palmieri N."/>
            <person name="Shrestha A."/>
            <person name="Ruttkowski B."/>
            <person name="Beck T."/>
            <person name="Vogl C."/>
            <person name="Tomley F."/>
            <person name="Blake D.P."/>
            <person name="Joachim A."/>
        </authorList>
    </citation>
    <scope>NUCLEOTIDE SEQUENCE [LARGE SCALE GENOMIC DNA]</scope>
    <source>
        <strain evidence="2 3">Wien I</strain>
    </source>
</reference>
<dbReference type="GeneID" id="94434592"/>
<feature type="region of interest" description="Disordered" evidence="1">
    <location>
        <begin position="402"/>
        <end position="426"/>
    </location>
</feature>
<dbReference type="EMBL" id="MIGC01010541">
    <property type="protein sequence ID" value="PHJ14909.1"/>
    <property type="molecule type" value="Genomic_DNA"/>
</dbReference>
<proteinExistence type="predicted"/>
<organism evidence="2 3">
    <name type="scientific">Cystoisospora suis</name>
    <dbReference type="NCBI Taxonomy" id="483139"/>
    <lineage>
        <taxon>Eukaryota</taxon>
        <taxon>Sar</taxon>
        <taxon>Alveolata</taxon>
        <taxon>Apicomplexa</taxon>
        <taxon>Conoidasida</taxon>
        <taxon>Coccidia</taxon>
        <taxon>Eucoccidiorida</taxon>
        <taxon>Eimeriorina</taxon>
        <taxon>Sarcocystidae</taxon>
        <taxon>Cystoisospora</taxon>
    </lineage>
</organism>
<dbReference type="VEuPathDB" id="ToxoDB:CSUI_011281"/>
<feature type="compositionally biased region" description="Low complexity" evidence="1">
    <location>
        <begin position="29"/>
        <end position="40"/>
    </location>
</feature>
<dbReference type="AlphaFoldDB" id="A0A2C6KBV0"/>